<gene>
    <name evidence="2" type="ORF">FEV53_16230</name>
</gene>
<accession>A0A547PN62</accession>
<sequence length="105" mass="11844">MRERAGLNLGNLDDFKPQKPKPIEKQPAEQVAREEGFTSRQPKAFPEAKIDGRSLRATGRKAQLNMAVKPATKDRFWSMAQAHGFTAGEEFLLAMMEAFEHKGRD</sequence>
<feature type="compositionally biased region" description="Basic and acidic residues" evidence="1">
    <location>
        <begin position="13"/>
        <end position="37"/>
    </location>
</feature>
<evidence type="ECO:0000256" key="1">
    <source>
        <dbReference type="SAM" id="MobiDB-lite"/>
    </source>
</evidence>
<dbReference type="EMBL" id="VFSV01000042">
    <property type="protein sequence ID" value="TRD15464.1"/>
    <property type="molecule type" value="Genomic_DNA"/>
</dbReference>
<keyword evidence="3" id="KW-1185">Reference proteome</keyword>
<dbReference type="OrthoDB" id="8456370at2"/>
<comment type="caution">
    <text evidence="2">The sequence shown here is derived from an EMBL/GenBank/DDBJ whole genome shotgun (WGS) entry which is preliminary data.</text>
</comment>
<organism evidence="2 3">
    <name type="scientific">Palleronia caenipelagi</name>
    <dbReference type="NCBI Taxonomy" id="2489174"/>
    <lineage>
        <taxon>Bacteria</taxon>
        <taxon>Pseudomonadati</taxon>
        <taxon>Pseudomonadota</taxon>
        <taxon>Alphaproteobacteria</taxon>
        <taxon>Rhodobacterales</taxon>
        <taxon>Roseobacteraceae</taxon>
        <taxon>Palleronia</taxon>
    </lineage>
</organism>
<name>A0A547PN62_9RHOB</name>
<dbReference type="AlphaFoldDB" id="A0A547PN62"/>
<evidence type="ECO:0000313" key="2">
    <source>
        <dbReference type="EMBL" id="TRD15464.1"/>
    </source>
</evidence>
<proteinExistence type="predicted"/>
<dbReference type="Proteomes" id="UP000318590">
    <property type="component" value="Unassembled WGS sequence"/>
</dbReference>
<protein>
    <submittedName>
        <fullName evidence="2">Stability/partitioning determinant</fullName>
    </submittedName>
</protein>
<feature type="region of interest" description="Disordered" evidence="1">
    <location>
        <begin position="1"/>
        <end position="43"/>
    </location>
</feature>
<dbReference type="RefSeq" id="WP_142835832.1">
    <property type="nucleotide sequence ID" value="NZ_VFSV01000042.1"/>
</dbReference>
<reference evidence="2 3" key="1">
    <citation type="submission" date="2019-06" db="EMBL/GenBank/DDBJ databases">
        <title>Paenimaribius caenipelagi gen. nov., sp. nov., isolated from a tidal flat.</title>
        <authorList>
            <person name="Yoon J.-H."/>
        </authorList>
    </citation>
    <scope>NUCLEOTIDE SEQUENCE [LARGE SCALE GENOMIC DNA]</scope>
    <source>
        <strain evidence="2 3">JBTF-M29</strain>
    </source>
</reference>
<evidence type="ECO:0000313" key="3">
    <source>
        <dbReference type="Proteomes" id="UP000318590"/>
    </source>
</evidence>